<dbReference type="Gene3D" id="3.40.20.10">
    <property type="entry name" value="Severin"/>
    <property type="match status" value="2"/>
</dbReference>
<dbReference type="PANTHER" id="PTHR11977">
    <property type="entry name" value="VILLIN"/>
    <property type="match status" value="1"/>
</dbReference>
<dbReference type="SUPFAM" id="SSF50729">
    <property type="entry name" value="PH domain-like"/>
    <property type="match status" value="1"/>
</dbReference>
<dbReference type="PANTHER" id="PTHR11977:SF130">
    <property type="entry name" value="SEVERIN"/>
    <property type="match status" value="1"/>
</dbReference>
<keyword evidence="4" id="KW-1185">Reference proteome</keyword>
<dbReference type="OrthoDB" id="6375767at2759"/>
<dbReference type="SMART" id="SM00233">
    <property type="entry name" value="PH"/>
    <property type="match status" value="1"/>
</dbReference>
<dbReference type="PRINTS" id="PR00597">
    <property type="entry name" value="GELSOLIN"/>
</dbReference>
<dbReference type="RefSeq" id="XP_004336582.1">
    <property type="nucleotide sequence ID" value="XM_004336534.1"/>
</dbReference>
<dbReference type="EMBL" id="KB008051">
    <property type="protein sequence ID" value="ELR14569.1"/>
    <property type="molecule type" value="Genomic_DNA"/>
</dbReference>
<dbReference type="InterPro" id="IPR007123">
    <property type="entry name" value="Gelsolin-like_dom"/>
</dbReference>
<dbReference type="GO" id="GO:0015629">
    <property type="term" value="C:actin cytoskeleton"/>
    <property type="evidence" value="ECO:0007669"/>
    <property type="project" value="TreeGrafter"/>
</dbReference>
<dbReference type="Proteomes" id="UP000011083">
    <property type="component" value="Unassembled WGS sequence"/>
</dbReference>
<dbReference type="GO" id="GO:0008154">
    <property type="term" value="P:actin polymerization or depolymerization"/>
    <property type="evidence" value="ECO:0007669"/>
    <property type="project" value="TreeGrafter"/>
</dbReference>
<dbReference type="STRING" id="1257118.L8GNR8"/>
<evidence type="ECO:0000256" key="1">
    <source>
        <dbReference type="SAM" id="Coils"/>
    </source>
</evidence>
<dbReference type="FunFam" id="2.30.29.30:FF:000286">
    <property type="entry name" value="PH-protein kinase domain containing protein"/>
    <property type="match status" value="1"/>
</dbReference>
<dbReference type="SMART" id="SM00262">
    <property type="entry name" value="GEL"/>
    <property type="match status" value="2"/>
</dbReference>
<dbReference type="GO" id="GO:0005547">
    <property type="term" value="F:phosphatidylinositol-3,4,5-trisphosphate binding"/>
    <property type="evidence" value="ECO:0007669"/>
    <property type="project" value="UniProtKB-ARBA"/>
</dbReference>
<dbReference type="GeneID" id="14915138"/>
<evidence type="ECO:0000313" key="3">
    <source>
        <dbReference type="EMBL" id="ELR14569.1"/>
    </source>
</evidence>
<dbReference type="Gene3D" id="2.30.29.30">
    <property type="entry name" value="Pleckstrin-homology domain (PH domain)/Phosphotyrosine-binding domain (PTB)"/>
    <property type="match status" value="1"/>
</dbReference>
<evidence type="ECO:0000313" key="4">
    <source>
        <dbReference type="Proteomes" id="UP000011083"/>
    </source>
</evidence>
<protein>
    <submittedName>
        <fullName evidence="3">PH domain containing protein</fullName>
    </submittedName>
</protein>
<dbReference type="InterPro" id="IPR001849">
    <property type="entry name" value="PH_domain"/>
</dbReference>
<name>L8GNR8_ACACF</name>
<dbReference type="SUPFAM" id="SSF55753">
    <property type="entry name" value="Actin depolymerizing proteins"/>
    <property type="match status" value="2"/>
</dbReference>
<accession>L8GNR8</accession>
<dbReference type="PROSITE" id="PS50003">
    <property type="entry name" value="PH_DOMAIN"/>
    <property type="match status" value="1"/>
</dbReference>
<dbReference type="Pfam" id="PF00626">
    <property type="entry name" value="Gelsolin"/>
    <property type="match status" value="2"/>
</dbReference>
<dbReference type="Pfam" id="PF00169">
    <property type="entry name" value="PH"/>
    <property type="match status" value="1"/>
</dbReference>
<dbReference type="VEuPathDB" id="AmoebaDB:ACA1_078000"/>
<keyword evidence="1" id="KW-0175">Coiled coil</keyword>
<dbReference type="GO" id="GO:0005737">
    <property type="term" value="C:cytoplasm"/>
    <property type="evidence" value="ECO:0007669"/>
    <property type="project" value="TreeGrafter"/>
</dbReference>
<dbReference type="GO" id="GO:0051015">
    <property type="term" value="F:actin filament binding"/>
    <property type="evidence" value="ECO:0007669"/>
    <property type="project" value="InterPro"/>
</dbReference>
<dbReference type="InterPro" id="IPR007122">
    <property type="entry name" value="Villin/Gelsolin"/>
</dbReference>
<evidence type="ECO:0000259" key="2">
    <source>
        <dbReference type="PROSITE" id="PS50003"/>
    </source>
</evidence>
<dbReference type="InterPro" id="IPR029006">
    <property type="entry name" value="ADF-H/Gelsolin-like_dom_sf"/>
</dbReference>
<sequence length="370" mass="41902">MSLREGYLTKQGGKVKTWKRRWFSLDSDYVLHYYTNVGAELKGEFSLKTAGEIREIPHKKKFPYLFEVETPNRTYRMAADNEESMEKWLVALKRARDGTDSMEEAEAKLKKAEAERQRARAAAEAEAERLRKEAEADAAVWSLQPSSWTLEPTTFPAKRDALVENVYPRLLHIQGAKQPHISITHVCTSSDSINDSDVFVLDNNKTVYTWMGSGANIWQQTAAATLTRALDDERGSDVLNLVLSDPMGSDAKEFWRLLGGMPLRLSTAAPQPYTPAIFRLTDASGEMEFHQVASGNNMSRRVLDPNDVFIVDLGFHVFVWVGQQASRGERDLALGYAQGYMRAYDRPDYLHVDRVMDGGENELLYCFLTN</sequence>
<organism evidence="3 4">
    <name type="scientific">Acanthamoeba castellanii (strain ATCC 30010 / Neff)</name>
    <dbReference type="NCBI Taxonomy" id="1257118"/>
    <lineage>
        <taxon>Eukaryota</taxon>
        <taxon>Amoebozoa</taxon>
        <taxon>Discosea</taxon>
        <taxon>Longamoebia</taxon>
        <taxon>Centramoebida</taxon>
        <taxon>Acanthamoebidae</taxon>
        <taxon>Acanthamoeba</taxon>
    </lineage>
</organism>
<proteinExistence type="predicted"/>
<dbReference type="KEGG" id="acan:ACA1_078000"/>
<dbReference type="AlphaFoldDB" id="L8GNR8"/>
<feature type="domain" description="PH" evidence="2">
    <location>
        <begin position="1"/>
        <end position="97"/>
    </location>
</feature>
<gene>
    <name evidence="3" type="ORF">ACA1_078000</name>
</gene>
<reference evidence="3 4" key="1">
    <citation type="journal article" date="2013" name="Genome Biol.">
        <title>Genome of Acanthamoeba castellanii highlights extensive lateral gene transfer and early evolution of tyrosine kinase signaling.</title>
        <authorList>
            <person name="Clarke M."/>
            <person name="Lohan A.J."/>
            <person name="Liu B."/>
            <person name="Lagkouvardos I."/>
            <person name="Roy S."/>
            <person name="Zafar N."/>
            <person name="Bertelli C."/>
            <person name="Schilde C."/>
            <person name="Kianianmomeni A."/>
            <person name="Burglin T.R."/>
            <person name="Frech C."/>
            <person name="Turcotte B."/>
            <person name="Kopec K.O."/>
            <person name="Synnott J.M."/>
            <person name="Choo C."/>
            <person name="Paponov I."/>
            <person name="Finkler A."/>
            <person name="Soon Heng Tan C."/>
            <person name="Hutchins A.P."/>
            <person name="Weinmeier T."/>
            <person name="Rattei T."/>
            <person name="Chu J.S."/>
            <person name="Gimenez G."/>
            <person name="Irimia M."/>
            <person name="Rigden D.J."/>
            <person name="Fitzpatrick D.A."/>
            <person name="Lorenzo-Morales J."/>
            <person name="Bateman A."/>
            <person name="Chiu C.H."/>
            <person name="Tang P."/>
            <person name="Hegemann P."/>
            <person name="Fromm H."/>
            <person name="Raoult D."/>
            <person name="Greub G."/>
            <person name="Miranda-Saavedra D."/>
            <person name="Chen N."/>
            <person name="Nash P."/>
            <person name="Ginger M.L."/>
            <person name="Horn M."/>
            <person name="Schaap P."/>
            <person name="Caler L."/>
            <person name="Loftus B."/>
        </authorList>
    </citation>
    <scope>NUCLEOTIDE SEQUENCE [LARGE SCALE GENOMIC DNA]</scope>
    <source>
        <strain evidence="3 4">Neff</strain>
    </source>
</reference>
<feature type="coiled-coil region" evidence="1">
    <location>
        <begin position="95"/>
        <end position="140"/>
    </location>
</feature>
<dbReference type="InterPro" id="IPR011993">
    <property type="entry name" value="PH-like_dom_sf"/>
</dbReference>